<feature type="compositionally biased region" description="Polar residues" evidence="1">
    <location>
        <begin position="9"/>
        <end position="22"/>
    </location>
</feature>
<evidence type="ECO:0000313" key="2">
    <source>
        <dbReference type="EMBL" id="KAB1139193.1"/>
    </source>
</evidence>
<protein>
    <submittedName>
        <fullName evidence="2">Uncharacterized protein</fullName>
    </submittedName>
</protein>
<sequence length="200" mass="21520">MEVRPGQTPAHSQPLIPNTTTRDTIRPAEPIPAHHAARISFPLTPLSRSARHPDHYKSTHPGEPWLLEQGLRRDAPPLYVHVSGCHMAGERSNVRRTGRRAAGAGLGRTGSGVRGVAFPRWPRLAARRRPVDDSAANGHLTGGVMAFWSMLAHCAPLAHAWRDFVRPQGFRAPIGLSAPATGAKTRSVGARTAVRSLCGG</sequence>
<feature type="region of interest" description="Disordered" evidence="1">
    <location>
        <begin position="1"/>
        <end position="26"/>
    </location>
</feature>
<keyword evidence="3" id="KW-1185">Reference proteome</keyword>
<comment type="caution">
    <text evidence="2">The sequence shown here is derived from an EMBL/GenBank/DDBJ whole genome shotgun (WGS) entry which is preliminary data.</text>
</comment>
<proteinExistence type="predicted"/>
<evidence type="ECO:0000256" key="1">
    <source>
        <dbReference type="SAM" id="MobiDB-lite"/>
    </source>
</evidence>
<name>A0A6H9UNJ8_9ACTN</name>
<dbReference type="Proteomes" id="UP000442707">
    <property type="component" value="Unassembled WGS sequence"/>
</dbReference>
<organism evidence="2 3">
    <name type="scientific">Streptomyces luteolifulvus</name>
    <dbReference type="NCBI Taxonomy" id="2615112"/>
    <lineage>
        <taxon>Bacteria</taxon>
        <taxon>Bacillati</taxon>
        <taxon>Actinomycetota</taxon>
        <taxon>Actinomycetes</taxon>
        <taxon>Kitasatosporales</taxon>
        <taxon>Streptomycetaceae</taxon>
        <taxon>Streptomyces</taxon>
    </lineage>
</organism>
<dbReference type="EMBL" id="VZRB01000070">
    <property type="protein sequence ID" value="KAB1139193.1"/>
    <property type="molecule type" value="Genomic_DNA"/>
</dbReference>
<evidence type="ECO:0000313" key="3">
    <source>
        <dbReference type="Proteomes" id="UP000442707"/>
    </source>
</evidence>
<gene>
    <name evidence="2" type="ORF">F7R91_40835</name>
</gene>
<dbReference type="AlphaFoldDB" id="A0A6H9UNJ8"/>
<reference evidence="2 3" key="1">
    <citation type="submission" date="2019-09" db="EMBL/GenBank/DDBJ databases">
        <title>Screening of Novel Bioactive Compounds from Soil-Associated.</title>
        <authorList>
            <person name="Zhao S."/>
        </authorList>
    </citation>
    <scope>NUCLEOTIDE SEQUENCE [LARGE SCALE GENOMIC DNA]</scope>
    <source>
        <strain evidence="2 3">HIT-DPA4</strain>
    </source>
</reference>
<accession>A0A6H9UNJ8</accession>